<organism evidence="2 3">
    <name type="scientific">Fusobacterium hominis</name>
    <dbReference type="NCBI Taxonomy" id="2764326"/>
    <lineage>
        <taxon>Bacteria</taxon>
        <taxon>Fusobacteriati</taxon>
        <taxon>Fusobacteriota</taxon>
        <taxon>Fusobacteriia</taxon>
        <taxon>Fusobacteriales</taxon>
        <taxon>Fusobacteriaceae</taxon>
        <taxon>Fusobacterium</taxon>
    </lineage>
</organism>
<dbReference type="RefSeq" id="WP_101473977.1">
    <property type="nucleotide sequence ID" value="NZ_CP060637.1"/>
</dbReference>
<protein>
    <submittedName>
        <fullName evidence="2">Lysophospholipid acyltransferase family protein</fullName>
    </submittedName>
</protein>
<dbReference type="Pfam" id="PF04028">
    <property type="entry name" value="DUF374"/>
    <property type="match status" value="1"/>
</dbReference>
<dbReference type="EMBL" id="CP060637">
    <property type="protein sequence ID" value="QNM14422.1"/>
    <property type="molecule type" value="Genomic_DNA"/>
</dbReference>
<dbReference type="AlphaFoldDB" id="A0A7G9GUE0"/>
<evidence type="ECO:0000313" key="3">
    <source>
        <dbReference type="Proteomes" id="UP000515913"/>
    </source>
</evidence>
<reference evidence="2 3" key="1">
    <citation type="submission" date="2020-08" db="EMBL/GenBank/DDBJ databases">
        <authorList>
            <person name="Liu C."/>
            <person name="Sun Q."/>
        </authorList>
    </citation>
    <scope>NUCLEOTIDE SEQUENCE [LARGE SCALE GENOMIC DNA]</scope>
    <source>
        <strain evidence="2 3">NSJ-57</strain>
    </source>
</reference>
<dbReference type="KEGG" id="fho:H9Q81_05375"/>
<dbReference type="InterPro" id="IPR007172">
    <property type="entry name" value="DUF374"/>
</dbReference>
<sequence length="213" mass="24251">MSDNKDTAKYRRYGLALYYLLQIVKKTLKIKIVNNENIDTKTDNYVFAFWHNKLLGPTLCLRSIEKKAVLASPSKDGELISVPLEKLGFEIIRGSSDKNSVSSLLTLLKHLKKGYNIGTPVDGPKGPIYEVKPGLLYLAQKGKKFIVPTGTAYSNCWIFNKAWDKFQFPKPFSKMVFLIGNPIEIPKNAIIEDYCDILKNELNRLDKEAEKYI</sequence>
<keyword evidence="2" id="KW-0808">Transferase</keyword>
<proteinExistence type="predicted"/>
<accession>A0A7G9GUE0</accession>
<evidence type="ECO:0000259" key="1">
    <source>
        <dbReference type="Pfam" id="PF04028"/>
    </source>
</evidence>
<dbReference type="GO" id="GO:0016746">
    <property type="term" value="F:acyltransferase activity"/>
    <property type="evidence" value="ECO:0007669"/>
    <property type="project" value="UniProtKB-KW"/>
</dbReference>
<evidence type="ECO:0000313" key="2">
    <source>
        <dbReference type="EMBL" id="QNM14422.1"/>
    </source>
</evidence>
<feature type="domain" description="DUF374" evidence="1">
    <location>
        <begin position="67"/>
        <end position="127"/>
    </location>
</feature>
<name>A0A7G9GUE0_9FUSO</name>
<keyword evidence="3" id="KW-1185">Reference proteome</keyword>
<gene>
    <name evidence="2" type="ORF">H9Q81_05375</name>
</gene>
<dbReference type="Proteomes" id="UP000515913">
    <property type="component" value="Chromosome"/>
</dbReference>
<keyword evidence="2" id="KW-0012">Acyltransferase</keyword>
<dbReference type="CDD" id="cd07983">
    <property type="entry name" value="LPLAT_DUF374-like"/>
    <property type="match status" value="1"/>
</dbReference>